<keyword evidence="1" id="KW-0732">Signal</keyword>
<dbReference type="SUPFAM" id="SSF54427">
    <property type="entry name" value="NTF2-like"/>
    <property type="match status" value="1"/>
</dbReference>
<evidence type="ECO:0000259" key="2">
    <source>
        <dbReference type="Pfam" id="PF13474"/>
    </source>
</evidence>
<sequence length="169" mass="18892">MKSLRSVVFAAALLAVTPIGLAAETSVQPAPDKELQTMLDQYAEAAELFYNGKPEAVKALWSHSDDVTLSGAAGGTTAKGWRNVSSRLDWASSEFKGTTGTRTIEQIQTTVSGDFAYIVRYEHIRYHRPGQQEPARRDYRATIIFRRGPEGWRVVHRHADTLMTRQDVR</sequence>
<dbReference type="RefSeq" id="WP_194930036.1">
    <property type="nucleotide sequence ID" value="NZ_JADLZT010000003.1"/>
</dbReference>
<dbReference type="Gene3D" id="3.10.450.50">
    <property type="match status" value="1"/>
</dbReference>
<reference evidence="3 4" key="1">
    <citation type="submission" date="2020-11" db="EMBL/GenBank/DDBJ databases">
        <title>Draft Genome Sequence and Secondary Metabolite Biosynthetic Potential of the Lysobacter niastensis Type strain DSM 18481.</title>
        <authorList>
            <person name="Turrini P."/>
            <person name="Artuso I."/>
            <person name="Tescari M."/>
            <person name="Lugli G.A."/>
            <person name="Frangipani E."/>
            <person name="Ventura M."/>
            <person name="Visca P."/>
        </authorList>
    </citation>
    <scope>NUCLEOTIDE SEQUENCE [LARGE SCALE GENOMIC DNA]</scope>
    <source>
        <strain evidence="3 4">DSM 18481</strain>
    </source>
</reference>
<comment type="caution">
    <text evidence="3">The sequence shown here is derived from an EMBL/GenBank/DDBJ whole genome shotgun (WGS) entry which is preliminary data.</text>
</comment>
<gene>
    <name evidence="3" type="ORF">IU514_05145</name>
</gene>
<dbReference type="Pfam" id="PF13474">
    <property type="entry name" value="SnoaL_3"/>
    <property type="match status" value="1"/>
</dbReference>
<dbReference type="EMBL" id="JADLZT010000003">
    <property type="protein sequence ID" value="MBF6023415.1"/>
    <property type="molecule type" value="Genomic_DNA"/>
</dbReference>
<feature type="domain" description="SnoaL-like" evidence="2">
    <location>
        <begin position="42"/>
        <end position="159"/>
    </location>
</feature>
<dbReference type="InterPro" id="IPR037401">
    <property type="entry name" value="SnoaL-like"/>
</dbReference>
<protein>
    <submittedName>
        <fullName evidence="3">Nuclear transport factor 2 family protein</fullName>
    </submittedName>
</protein>
<name>A0ABS0B8G5_9GAMM</name>
<feature type="signal peptide" evidence="1">
    <location>
        <begin position="1"/>
        <end position="22"/>
    </location>
</feature>
<organism evidence="3 4">
    <name type="scientific">Lysobacter niastensis</name>
    <dbReference type="NCBI Taxonomy" id="380629"/>
    <lineage>
        <taxon>Bacteria</taxon>
        <taxon>Pseudomonadati</taxon>
        <taxon>Pseudomonadota</taxon>
        <taxon>Gammaproteobacteria</taxon>
        <taxon>Lysobacterales</taxon>
        <taxon>Lysobacteraceae</taxon>
        <taxon>Lysobacter</taxon>
    </lineage>
</organism>
<feature type="chain" id="PRO_5046305346" evidence="1">
    <location>
        <begin position="23"/>
        <end position="169"/>
    </location>
</feature>
<evidence type="ECO:0000256" key="1">
    <source>
        <dbReference type="SAM" id="SignalP"/>
    </source>
</evidence>
<evidence type="ECO:0000313" key="3">
    <source>
        <dbReference type="EMBL" id="MBF6023415.1"/>
    </source>
</evidence>
<accession>A0ABS0B8G5</accession>
<proteinExistence type="predicted"/>
<evidence type="ECO:0000313" key="4">
    <source>
        <dbReference type="Proteomes" id="UP001429984"/>
    </source>
</evidence>
<keyword evidence="4" id="KW-1185">Reference proteome</keyword>
<dbReference type="Proteomes" id="UP001429984">
    <property type="component" value="Unassembled WGS sequence"/>
</dbReference>
<dbReference type="InterPro" id="IPR032710">
    <property type="entry name" value="NTF2-like_dom_sf"/>
</dbReference>